<evidence type="ECO:0000259" key="7">
    <source>
        <dbReference type="PROSITE" id="PS51705"/>
    </source>
</evidence>
<dbReference type="NCBIfam" id="TIGR03156">
    <property type="entry name" value="GTP_HflX"/>
    <property type="match status" value="1"/>
</dbReference>
<dbReference type="InterPro" id="IPR027417">
    <property type="entry name" value="P-loop_NTPase"/>
</dbReference>
<dbReference type="Gene3D" id="3.40.50.11060">
    <property type="entry name" value="GTPase HflX, N-terminal domain"/>
    <property type="match status" value="1"/>
</dbReference>
<dbReference type="Pfam" id="PF01926">
    <property type="entry name" value="MMR_HSR1"/>
    <property type="match status" value="1"/>
</dbReference>
<dbReference type="EMBL" id="JAHCDA010000004">
    <property type="protein sequence ID" value="MBS7812946.1"/>
    <property type="molecule type" value="Genomic_DNA"/>
</dbReference>
<dbReference type="SUPFAM" id="SSF52540">
    <property type="entry name" value="P-loop containing nucleoside triphosphate hydrolases"/>
    <property type="match status" value="1"/>
</dbReference>
<proteinExistence type="inferred from homology"/>
<comment type="subunit">
    <text evidence="5">Monomer. Associates with the 50S ribosomal subunit.</text>
</comment>
<dbReference type="Pfam" id="PF13167">
    <property type="entry name" value="GTP-bdg_N"/>
    <property type="match status" value="2"/>
</dbReference>
<name>A0ABS5QH26_9PROT</name>
<feature type="region of interest" description="Disordered" evidence="6">
    <location>
        <begin position="77"/>
        <end position="112"/>
    </location>
</feature>
<dbReference type="HAMAP" id="MF_00900">
    <property type="entry name" value="GTPase_HflX"/>
    <property type="match status" value="1"/>
</dbReference>
<feature type="region of interest" description="Disordered" evidence="6">
    <location>
        <begin position="173"/>
        <end position="197"/>
    </location>
</feature>
<keyword evidence="1" id="KW-0479">Metal-binding</keyword>
<dbReference type="InterPro" id="IPR006073">
    <property type="entry name" value="GTP-bd"/>
</dbReference>
<keyword evidence="5" id="KW-0963">Cytoplasm</keyword>
<gene>
    <name evidence="5 8" type="primary">hflX</name>
    <name evidence="8" type="ORF">KHU32_18500</name>
</gene>
<comment type="subcellular location">
    <subcellularLocation>
        <location evidence="5">Cytoplasm</location>
    </subcellularLocation>
    <text evidence="5">May associate with membranes.</text>
</comment>
<dbReference type="PRINTS" id="PR00326">
    <property type="entry name" value="GTP1OBG"/>
</dbReference>
<evidence type="ECO:0000256" key="4">
    <source>
        <dbReference type="ARBA" id="ARBA00023134"/>
    </source>
</evidence>
<protein>
    <recommendedName>
        <fullName evidence="5">GTPase HflX</fullName>
    </recommendedName>
    <alternativeName>
        <fullName evidence="5">GTP-binding protein HflX</fullName>
    </alternativeName>
</protein>
<keyword evidence="9" id="KW-1185">Reference proteome</keyword>
<keyword evidence="4 5" id="KW-0342">GTP-binding</keyword>
<dbReference type="InterPro" id="IPR016496">
    <property type="entry name" value="GTPase_HflX"/>
</dbReference>
<evidence type="ECO:0000256" key="5">
    <source>
        <dbReference type="HAMAP-Rule" id="MF_00900"/>
    </source>
</evidence>
<dbReference type="CDD" id="cd01878">
    <property type="entry name" value="HflX"/>
    <property type="match status" value="1"/>
</dbReference>
<dbReference type="PIRSF" id="PIRSF006809">
    <property type="entry name" value="GTP-binding_hflX_prd"/>
    <property type="match status" value="1"/>
</dbReference>
<evidence type="ECO:0000313" key="8">
    <source>
        <dbReference type="EMBL" id="MBS7812946.1"/>
    </source>
</evidence>
<dbReference type="InterPro" id="IPR032305">
    <property type="entry name" value="GTP-bd_M"/>
</dbReference>
<dbReference type="PROSITE" id="PS51705">
    <property type="entry name" value="G_HFLX"/>
    <property type="match status" value="1"/>
</dbReference>
<feature type="compositionally biased region" description="Acidic residues" evidence="6">
    <location>
        <begin position="96"/>
        <end position="107"/>
    </location>
</feature>
<dbReference type="Gene3D" id="6.10.250.2860">
    <property type="match status" value="1"/>
</dbReference>
<accession>A0ABS5QH26</accession>
<dbReference type="InterPro" id="IPR030394">
    <property type="entry name" value="G_HFLX_dom"/>
</dbReference>
<evidence type="ECO:0000256" key="3">
    <source>
        <dbReference type="ARBA" id="ARBA00022842"/>
    </source>
</evidence>
<dbReference type="InterPro" id="IPR042108">
    <property type="entry name" value="GTPase_HflX_N_sf"/>
</dbReference>
<organism evidence="8 9">
    <name type="scientific">Roseococcus pinisoli</name>
    <dbReference type="NCBI Taxonomy" id="2835040"/>
    <lineage>
        <taxon>Bacteria</taxon>
        <taxon>Pseudomonadati</taxon>
        <taxon>Pseudomonadota</taxon>
        <taxon>Alphaproteobacteria</taxon>
        <taxon>Acetobacterales</taxon>
        <taxon>Roseomonadaceae</taxon>
        <taxon>Roseococcus</taxon>
    </lineage>
</organism>
<dbReference type="PANTHER" id="PTHR10229:SF0">
    <property type="entry name" value="GTP-BINDING PROTEIN 6-RELATED"/>
    <property type="match status" value="1"/>
</dbReference>
<evidence type="ECO:0000256" key="6">
    <source>
        <dbReference type="SAM" id="MobiDB-lite"/>
    </source>
</evidence>
<dbReference type="Gene3D" id="3.40.50.300">
    <property type="entry name" value="P-loop containing nucleotide triphosphate hydrolases"/>
    <property type="match status" value="1"/>
</dbReference>
<evidence type="ECO:0000256" key="2">
    <source>
        <dbReference type="ARBA" id="ARBA00022741"/>
    </source>
</evidence>
<dbReference type="RefSeq" id="WP_213671653.1">
    <property type="nucleotide sequence ID" value="NZ_JAHCDA010000004.1"/>
</dbReference>
<keyword evidence="2 5" id="KW-0547">Nucleotide-binding</keyword>
<evidence type="ECO:0000313" key="9">
    <source>
        <dbReference type="Proteomes" id="UP000766336"/>
    </source>
</evidence>
<comment type="caution">
    <text evidence="8">The sequence shown here is derived from an EMBL/GenBank/DDBJ whole genome shotgun (WGS) entry which is preliminary data.</text>
</comment>
<feature type="domain" description="Hflx-type G" evidence="7">
    <location>
        <begin position="230"/>
        <end position="395"/>
    </location>
</feature>
<dbReference type="InterPro" id="IPR025121">
    <property type="entry name" value="GTPase_HflX_N"/>
</dbReference>
<sequence length="450" mass="48936">METKSPIPLAVLVGIQTPEMDDVTHEASLEELGRLVKTLGYTVVGTVSQKREGTGAASLLGSGKLAELAALTGGSGVVGSMAPQSKSKARQRFEGADESDDTAEPEAEAGRKPEFVIVDHELSPSQIRNLERATGAQVLDRTGVIVEIFHRHANTREAKLQVEMARLKYVAPRLRESSSGGGRQQGPGAGETTLDLDRRKVRDRISELRTQLEAVQRDSDQRRSARRDQLRVALVGYTNAGKSSLMRALTGSQVLVEDKLFATLDTTVRILQPETRPRVLISDTVGFIKQLPHDLVASFRSTLAEALEASLLLFVVDASDPTYEAQLEVSRSALREIGADAVPSRLVLNKLDRLDAERRAALIEKHPDAILLSAHAPGDVSALRETVIAFFEAAMVEDMLVLPYAKQGLIGEVYESARVLAEDYDENGRVLKVRGLPGAITRLQRKLAAD</sequence>
<reference evidence="8 9" key="1">
    <citation type="submission" date="2021-05" db="EMBL/GenBank/DDBJ databases">
        <title>Roseococcus sp. XZZS9, whole genome shotgun sequencing project.</title>
        <authorList>
            <person name="Zhao G."/>
            <person name="Shen L."/>
        </authorList>
    </citation>
    <scope>NUCLEOTIDE SEQUENCE [LARGE SCALE GENOMIC DNA]</scope>
    <source>
        <strain evidence="8 9">XZZS9</strain>
    </source>
</reference>
<dbReference type="PANTHER" id="PTHR10229">
    <property type="entry name" value="GTP-BINDING PROTEIN HFLX"/>
    <property type="match status" value="1"/>
</dbReference>
<comment type="similarity">
    <text evidence="5">Belongs to the TRAFAC class OBG-HflX-like GTPase superfamily. HflX GTPase family.</text>
</comment>
<evidence type="ECO:0000256" key="1">
    <source>
        <dbReference type="ARBA" id="ARBA00022723"/>
    </source>
</evidence>
<comment type="function">
    <text evidence="5">GTPase that associates with the 50S ribosomal subunit and may have a role during protein synthesis or ribosome biogenesis.</text>
</comment>
<dbReference type="Pfam" id="PF16360">
    <property type="entry name" value="GTP-bdg_M"/>
    <property type="match status" value="1"/>
</dbReference>
<dbReference type="Proteomes" id="UP000766336">
    <property type="component" value="Unassembled WGS sequence"/>
</dbReference>
<keyword evidence="3" id="KW-0460">Magnesium</keyword>
<feature type="compositionally biased region" description="Gly residues" evidence="6">
    <location>
        <begin position="179"/>
        <end position="189"/>
    </location>
</feature>